<organism evidence="2 3">
    <name type="scientific">Caproicibacterium amylolyticum</name>
    <dbReference type="NCBI Taxonomy" id="2766537"/>
    <lineage>
        <taxon>Bacteria</taxon>
        <taxon>Bacillati</taxon>
        <taxon>Bacillota</taxon>
        <taxon>Clostridia</taxon>
        <taxon>Eubacteriales</taxon>
        <taxon>Oscillospiraceae</taxon>
        <taxon>Caproicibacterium</taxon>
    </lineage>
</organism>
<evidence type="ECO:0000256" key="1">
    <source>
        <dbReference type="PIRSR" id="PIRSR605502-1"/>
    </source>
</evidence>
<dbReference type="GO" id="GO:0046872">
    <property type="term" value="F:metal ion binding"/>
    <property type="evidence" value="ECO:0007669"/>
    <property type="project" value="UniProtKB-KW"/>
</dbReference>
<dbReference type="InterPro" id="IPR036705">
    <property type="entry name" value="Ribosyl_crysJ1_sf"/>
</dbReference>
<keyword evidence="1" id="KW-0460">Magnesium</keyword>
<feature type="binding site" evidence="1">
    <location>
        <position position="38"/>
    </location>
    <ligand>
        <name>Mg(2+)</name>
        <dbReference type="ChEBI" id="CHEBI:18420"/>
        <label>1</label>
    </ligand>
</feature>
<feature type="binding site" evidence="1">
    <location>
        <position position="210"/>
    </location>
    <ligand>
        <name>Mg(2+)</name>
        <dbReference type="ChEBI" id="CHEBI:18420"/>
        <label>1</label>
    </ligand>
</feature>
<feature type="binding site" evidence="1">
    <location>
        <position position="212"/>
    </location>
    <ligand>
        <name>Mg(2+)</name>
        <dbReference type="ChEBI" id="CHEBI:18420"/>
        <label>1</label>
    </ligand>
</feature>
<comment type="cofactor">
    <cofactor evidence="1">
        <name>Mg(2+)</name>
        <dbReference type="ChEBI" id="CHEBI:18420"/>
    </cofactor>
    <text evidence="1">Binds 2 magnesium ions per subunit.</text>
</comment>
<dbReference type="PANTHER" id="PTHR16222:SF12">
    <property type="entry name" value="ADP-RIBOSYLGLYCOHYDROLASE-RELATED"/>
    <property type="match status" value="1"/>
</dbReference>
<dbReference type="EMBL" id="CP060696">
    <property type="protein sequence ID" value="QNO18690.1"/>
    <property type="molecule type" value="Genomic_DNA"/>
</dbReference>
<feature type="binding site" evidence="1">
    <location>
        <position position="37"/>
    </location>
    <ligand>
        <name>Mg(2+)</name>
        <dbReference type="ChEBI" id="CHEBI:18420"/>
        <label>1</label>
    </ligand>
</feature>
<keyword evidence="2" id="KW-0378">Hydrolase</keyword>
<evidence type="ECO:0000313" key="2">
    <source>
        <dbReference type="EMBL" id="QNO18690.1"/>
    </source>
</evidence>
<dbReference type="Proteomes" id="UP000516046">
    <property type="component" value="Chromosome"/>
</dbReference>
<dbReference type="AlphaFoldDB" id="A0A7G9WJ28"/>
<dbReference type="InterPro" id="IPR005502">
    <property type="entry name" value="Ribosyl_crysJ1"/>
</dbReference>
<keyword evidence="3" id="KW-1185">Reference proteome</keyword>
<dbReference type="Gene3D" id="1.10.4080.10">
    <property type="entry name" value="ADP-ribosylation/Crystallin J1"/>
    <property type="match status" value="1"/>
</dbReference>
<dbReference type="KEGG" id="caml:H6X83_03330"/>
<reference evidence="2 3" key="1">
    <citation type="submission" date="2020-08" db="EMBL/GenBank/DDBJ databases">
        <authorList>
            <person name="Ren C."/>
            <person name="Gu Y."/>
            <person name="Xu Y."/>
        </authorList>
    </citation>
    <scope>NUCLEOTIDE SEQUENCE [LARGE SCALE GENOMIC DNA]</scope>
    <source>
        <strain evidence="2 3">LBM18003</strain>
    </source>
</reference>
<gene>
    <name evidence="2" type="ORF">H6X83_03330</name>
</gene>
<sequence length="273" mass="30120">MFGSILGDIAGSRFEFSRPASFNWRTEPLFTTDCRYTDDTVMSIASKYAILTGCSFESAYRTFGRRYPHAGYGSMFQDWLATGCRPYRSCGNGSAMRSGVIGEFYATLEEVEEKAAESAVCTHNHPEGILGAQAAAAGVFLARSGFDKKEIRKTVQKRYGYNLTVPLAMRRPVSKIKLTCQGTMPLAFTCFLESTNFESCIRNVFSCLCDTDTVGCIAGAIAEAFYHSTGFNNDQLLRQYLIKPVIVGRTDTFLYDWATAEPETSFAKGGTLS</sequence>
<dbReference type="Pfam" id="PF03747">
    <property type="entry name" value="ADP_ribosyl_GH"/>
    <property type="match status" value="1"/>
</dbReference>
<dbReference type="RefSeq" id="WP_212507758.1">
    <property type="nucleotide sequence ID" value="NZ_CP060696.1"/>
</dbReference>
<feature type="binding site" evidence="1">
    <location>
        <position position="213"/>
    </location>
    <ligand>
        <name>Mg(2+)</name>
        <dbReference type="ChEBI" id="CHEBI:18420"/>
        <label>1</label>
    </ligand>
</feature>
<evidence type="ECO:0000313" key="3">
    <source>
        <dbReference type="Proteomes" id="UP000516046"/>
    </source>
</evidence>
<feature type="binding site" evidence="1">
    <location>
        <position position="39"/>
    </location>
    <ligand>
        <name>Mg(2+)</name>
        <dbReference type="ChEBI" id="CHEBI:18420"/>
        <label>1</label>
    </ligand>
</feature>
<proteinExistence type="predicted"/>
<dbReference type="PANTHER" id="PTHR16222">
    <property type="entry name" value="ADP-RIBOSYLGLYCOHYDROLASE"/>
    <property type="match status" value="1"/>
</dbReference>
<keyword evidence="1" id="KW-0479">Metal-binding</keyword>
<dbReference type="SUPFAM" id="SSF101478">
    <property type="entry name" value="ADP-ribosylglycohydrolase"/>
    <property type="match status" value="1"/>
</dbReference>
<name>A0A7G9WJ28_9FIRM</name>
<protein>
    <submittedName>
        <fullName evidence="2">ADP-ribosylglycohydrolase family protein</fullName>
    </submittedName>
</protein>
<accession>A0A7G9WJ28</accession>
<dbReference type="InterPro" id="IPR050792">
    <property type="entry name" value="ADP-ribosylglycohydrolase"/>
</dbReference>
<dbReference type="GO" id="GO:0016787">
    <property type="term" value="F:hydrolase activity"/>
    <property type="evidence" value="ECO:0007669"/>
    <property type="project" value="UniProtKB-KW"/>
</dbReference>